<evidence type="ECO:0000313" key="3">
    <source>
        <dbReference type="Proteomes" id="UP000502248"/>
    </source>
</evidence>
<dbReference type="PROSITE" id="PS50943">
    <property type="entry name" value="HTH_CROC1"/>
    <property type="match status" value="1"/>
</dbReference>
<reference evidence="2 3" key="1">
    <citation type="submission" date="2020-04" db="EMBL/GenBank/DDBJ databases">
        <title>Genome sequencing of novel species.</title>
        <authorList>
            <person name="Heo J."/>
            <person name="Kim S.-J."/>
            <person name="Kim J.-S."/>
            <person name="Hong S.-B."/>
            <person name="Kwon S.-W."/>
        </authorList>
    </citation>
    <scope>NUCLEOTIDE SEQUENCE [LARGE SCALE GENOMIC DNA]</scope>
    <source>
        <strain evidence="2 3">MFER-1</strain>
    </source>
</reference>
<dbReference type="EMBL" id="CP051680">
    <property type="protein sequence ID" value="QJD87877.1"/>
    <property type="molecule type" value="Genomic_DNA"/>
</dbReference>
<dbReference type="Pfam" id="PF01381">
    <property type="entry name" value="HTH_3"/>
    <property type="match status" value="1"/>
</dbReference>
<dbReference type="CDD" id="cd00093">
    <property type="entry name" value="HTH_XRE"/>
    <property type="match status" value="1"/>
</dbReference>
<dbReference type="SMART" id="SM00530">
    <property type="entry name" value="HTH_XRE"/>
    <property type="match status" value="1"/>
</dbReference>
<organism evidence="2 3">
    <name type="scientific">Cohnella herbarum</name>
    <dbReference type="NCBI Taxonomy" id="2728023"/>
    <lineage>
        <taxon>Bacteria</taxon>
        <taxon>Bacillati</taxon>
        <taxon>Bacillota</taxon>
        <taxon>Bacilli</taxon>
        <taxon>Bacillales</taxon>
        <taxon>Paenibacillaceae</taxon>
        <taxon>Cohnella</taxon>
    </lineage>
</organism>
<sequence length="75" mass="8128">MSALTQARILAGLSIEEAAREIGIPSGYLSEIENGKRGVSSERADVIASVYQKSKDQIFLPTRYAIREVLSTNSA</sequence>
<evidence type="ECO:0000259" key="1">
    <source>
        <dbReference type="PROSITE" id="PS50943"/>
    </source>
</evidence>
<dbReference type="RefSeq" id="WP_169284119.1">
    <property type="nucleotide sequence ID" value="NZ_CP051680.1"/>
</dbReference>
<dbReference type="InterPro" id="IPR010982">
    <property type="entry name" value="Lambda_DNA-bd_dom_sf"/>
</dbReference>
<dbReference type="GO" id="GO:0003677">
    <property type="term" value="F:DNA binding"/>
    <property type="evidence" value="ECO:0007669"/>
    <property type="project" value="InterPro"/>
</dbReference>
<keyword evidence="3" id="KW-1185">Reference proteome</keyword>
<name>A0A7Z2ZRB6_9BACL</name>
<protein>
    <submittedName>
        <fullName evidence="2">Helix-turn-helix transcriptional regulator</fullName>
    </submittedName>
</protein>
<dbReference type="SUPFAM" id="SSF47413">
    <property type="entry name" value="lambda repressor-like DNA-binding domains"/>
    <property type="match status" value="1"/>
</dbReference>
<dbReference type="Proteomes" id="UP000502248">
    <property type="component" value="Chromosome"/>
</dbReference>
<feature type="domain" description="HTH cro/C1-type" evidence="1">
    <location>
        <begin position="4"/>
        <end position="58"/>
    </location>
</feature>
<accession>A0A7Z2ZRB6</accession>
<dbReference type="InterPro" id="IPR001387">
    <property type="entry name" value="Cro/C1-type_HTH"/>
</dbReference>
<dbReference type="KEGG" id="cheb:HH215_34925"/>
<dbReference type="AlphaFoldDB" id="A0A7Z2ZRB6"/>
<dbReference type="Gene3D" id="1.10.260.40">
    <property type="entry name" value="lambda repressor-like DNA-binding domains"/>
    <property type="match status" value="1"/>
</dbReference>
<proteinExistence type="predicted"/>
<evidence type="ECO:0000313" key="2">
    <source>
        <dbReference type="EMBL" id="QJD87877.1"/>
    </source>
</evidence>
<gene>
    <name evidence="2" type="ORF">HH215_34925</name>
</gene>